<proteinExistence type="predicted"/>
<accession>A0A1K0HEE2</accession>
<gene>
    <name evidence="1" type="ORF">UBRO_08634</name>
</gene>
<sequence>MSASDCVASRCITYLPNFSDETGRGGKQGEFERTSSFALRKETKPSDNNEEVGCSVHSNPRACHGAWLVCATESFSKIDIRTQIRNGVGQALARVELTNRSDRDGSRDIGDREEADMNSVIDVQYNMLPRISLPPRPACRPDTPTAASTVRLTVMVLCCVVLCSVALRCVASQLISPRLGHIIVLCSARTLGWYKRHAVTTTEPS</sequence>
<name>A0A1K0HEE2_9BASI</name>
<organism evidence="1 2">
    <name type="scientific">Ustilago bromivora</name>
    <dbReference type="NCBI Taxonomy" id="307758"/>
    <lineage>
        <taxon>Eukaryota</taxon>
        <taxon>Fungi</taxon>
        <taxon>Dikarya</taxon>
        <taxon>Basidiomycota</taxon>
        <taxon>Ustilaginomycotina</taxon>
        <taxon>Ustilaginomycetes</taxon>
        <taxon>Ustilaginales</taxon>
        <taxon>Ustilaginaceae</taxon>
        <taxon>Ustilago</taxon>
    </lineage>
</organism>
<reference evidence="2" key="1">
    <citation type="submission" date="2016-04" db="EMBL/GenBank/DDBJ databases">
        <authorList>
            <person name="Guldener U."/>
            <person name="Guldener U."/>
        </authorList>
    </citation>
    <scope>NUCLEOTIDE SEQUENCE [LARGE SCALE GENOMIC DNA]</scope>
    <source>
        <strain evidence="2">UB2112</strain>
    </source>
</reference>
<dbReference type="EMBL" id="LT558124">
    <property type="protein sequence ID" value="SAM82725.1"/>
    <property type="molecule type" value="Genomic_DNA"/>
</dbReference>
<dbReference type="Proteomes" id="UP000179920">
    <property type="component" value="Chromosome VIII"/>
</dbReference>
<dbReference type="AlphaFoldDB" id="A0A1K0HEE2"/>
<evidence type="ECO:0000313" key="1">
    <source>
        <dbReference type="EMBL" id="SAM82725.1"/>
    </source>
</evidence>
<protein>
    <submittedName>
        <fullName evidence="1">Uncharacterized protein</fullName>
    </submittedName>
</protein>
<evidence type="ECO:0000313" key="2">
    <source>
        <dbReference type="Proteomes" id="UP000179920"/>
    </source>
</evidence>